<keyword evidence="5 7" id="KW-0594">Phospholipid biosynthesis</keyword>
<evidence type="ECO:0000256" key="9">
    <source>
        <dbReference type="RuleBase" id="RU000439"/>
    </source>
</evidence>
<evidence type="ECO:0000259" key="11">
    <source>
        <dbReference type="Pfam" id="PF07479"/>
    </source>
</evidence>
<keyword evidence="3 7" id="KW-0560">Oxidoreductase</keyword>
<feature type="binding site" evidence="7">
    <location>
        <position position="246"/>
    </location>
    <ligand>
        <name>sn-glycerol 3-phosphate</name>
        <dbReference type="ChEBI" id="CHEBI:57597"/>
    </ligand>
</feature>
<evidence type="ECO:0000259" key="10">
    <source>
        <dbReference type="Pfam" id="PF01210"/>
    </source>
</evidence>
<evidence type="ECO:0000313" key="13">
    <source>
        <dbReference type="Proteomes" id="UP001484239"/>
    </source>
</evidence>
<dbReference type="RefSeq" id="WP_405275518.1">
    <property type="nucleotide sequence ID" value="NZ_JBBHLI010000002.1"/>
</dbReference>
<feature type="binding site" evidence="7">
    <location>
        <position position="258"/>
    </location>
    <ligand>
        <name>sn-glycerol 3-phosphate</name>
        <dbReference type="ChEBI" id="CHEBI:57597"/>
    </ligand>
</feature>
<proteinExistence type="inferred from homology"/>
<dbReference type="Proteomes" id="UP001484239">
    <property type="component" value="Unassembled WGS sequence"/>
</dbReference>
<dbReference type="HAMAP" id="MF_00394">
    <property type="entry name" value="NAD_Glyc3P_dehydrog"/>
    <property type="match status" value="1"/>
</dbReference>
<comment type="similarity">
    <text evidence="1 7 8">Belongs to the NAD-dependent glycerol-3-phosphate dehydrogenase family.</text>
</comment>
<dbReference type="InterPro" id="IPR008927">
    <property type="entry name" value="6-PGluconate_DH-like_C_sf"/>
</dbReference>
<dbReference type="Gene3D" id="1.10.1040.10">
    <property type="entry name" value="N-(1-d-carboxylethyl)-l-norvaline Dehydrogenase, domain 2"/>
    <property type="match status" value="1"/>
</dbReference>
<feature type="binding site" evidence="7">
    <location>
        <position position="13"/>
    </location>
    <ligand>
        <name>NADPH</name>
        <dbReference type="ChEBI" id="CHEBI:57783"/>
    </ligand>
</feature>
<evidence type="ECO:0000256" key="7">
    <source>
        <dbReference type="HAMAP-Rule" id="MF_00394"/>
    </source>
</evidence>
<feature type="binding site" evidence="7">
    <location>
        <position position="50"/>
    </location>
    <ligand>
        <name>NADPH</name>
        <dbReference type="ChEBI" id="CHEBI:57783"/>
    </ligand>
</feature>
<dbReference type="SUPFAM" id="SSF48179">
    <property type="entry name" value="6-phosphogluconate dehydrogenase C-terminal domain-like"/>
    <property type="match status" value="1"/>
</dbReference>
<keyword evidence="7" id="KW-0963">Cytoplasm</keyword>
<keyword evidence="13" id="KW-1185">Reference proteome</keyword>
<dbReference type="Pfam" id="PF07479">
    <property type="entry name" value="NAD_Gly3P_dh_C"/>
    <property type="match status" value="1"/>
</dbReference>
<evidence type="ECO:0000256" key="8">
    <source>
        <dbReference type="RuleBase" id="RU000437"/>
    </source>
</evidence>
<dbReference type="PANTHER" id="PTHR11728">
    <property type="entry name" value="GLYCEROL-3-PHOSPHATE DEHYDROGENASE"/>
    <property type="match status" value="1"/>
</dbReference>
<dbReference type="InterPro" id="IPR013328">
    <property type="entry name" value="6PGD_dom2"/>
</dbReference>
<dbReference type="PRINTS" id="PR00077">
    <property type="entry name" value="GPDHDRGNASE"/>
</dbReference>
<evidence type="ECO:0000256" key="2">
    <source>
        <dbReference type="ARBA" id="ARBA00022516"/>
    </source>
</evidence>
<feature type="binding site" evidence="7">
    <location>
        <position position="142"/>
    </location>
    <ligand>
        <name>NADPH</name>
        <dbReference type="ChEBI" id="CHEBI:57783"/>
    </ligand>
</feature>
<dbReference type="Pfam" id="PF01210">
    <property type="entry name" value="NAD_Gly3P_dh_N"/>
    <property type="match status" value="1"/>
</dbReference>
<dbReference type="InterPro" id="IPR011128">
    <property type="entry name" value="G3P_DH_NAD-dep_N"/>
</dbReference>
<feature type="binding site" evidence="7">
    <location>
        <position position="283"/>
    </location>
    <ligand>
        <name>NADPH</name>
        <dbReference type="ChEBI" id="CHEBI:57783"/>
    </ligand>
</feature>
<comment type="catalytic activity">
    <reaction evidence="7 9">
        <text>sn-glycerol 3-phosphate + NADP(+) = dihydroxyacetone phosphate + NADPH + H(+)</text>
        <dbReference type="Rhea" id="RHEA:11096"/>
        <dbReference type="ChEBI" id="CHEBI:15378"/>
        <dbReference type="ChEBI" id="CHEBI:57597"/>
        <dbReference type="ChEBI" id="CHEBI:57642"/>
        <dbReference type="ChEBI" id="CHEBI:57783"/>
        <dbReference type="ChEBI" id="CHEBI:58349"/>
        <dbReference type="EC" id="1.1.1.94"/>
    </reaction>
</comment>
<dbReference type="InterPro" id="IPR036291">
    <property type="entry name" value="NAD(P)-bd_dom_sf"/>
</dbReference>
<dbReference type="PIRSF" id="PIRSF000114">
    <property type="entry name" value="Glycerol-3-P_dh"/>
    <property type="match status" value="1"/>
</dbReference>
<feature type="binding site" evidence="7">
    <location>
        <position position="193"/>
    </location>
    <ligand>
        <name>sn-glycerol 3-phosphate</name>
        <dbReference type="ChEBI" id="CHEBI:57597"/>
    </ligand>
</feature>
<dbReference type="NCBIfam" id="NF000940">
    <property type="entry name" value="PRK00094.1-2"/>
    <property type="match status" value="1"/>
</dbReference>
<gene>
    <name evidence="7" type="primary">gpsA</name>
    <name evidence="12" type="ORF">WI372_04015</name>
</gene>
<feature type="binding site" evidence="7">
    <location>
        <position position="140"/>
    </location>
    <ligand>
        <name>sn-glycerol 3-phosphate</name>
        <dbReference type="ChEBI" id="CHEBI:57597"/>
    </ligand>
</feature>
<protein>
    <recommendedName>
        <fullName evidence="7">Glycerol-3-phosphate dehydrogenase [NAD(P)+]</fullName>
        <ecNumber evidence="7">1.1.1.94</ecNumber>
    </recommendedName>
    <alternativeName>
        <fullName evidence="7">NAD(P)(+)-dependent glycerol-3-phosphate dehydrogenase</fullName>
    </alternativeName>
    <alternativeName>
        <fullName evidence="7">NAD(P)H-dependent dihydroxyacetone-phosphate reductase</fullName>
    </alternativeName>
</protein>
<feature type="binding site" evidence="7">
    <location>
        <position position="257"/>
    </location>
    <ligand>
        <name>sn-glycerol 3-phosphate</name>
        <dbReference type="ChEBI" id="CHEBI:57597"/>
    </ligand>
</feature>
<feature type="binding site" evidence="7">
    <location>
        <position position="257"/>
    </location>
    <ligand>
        <name>NADPH</name>
        <dbReference type="ChEBI" id="CHEBI:57783"/>
    </ligand>
</feature>
<sequence>MSREVAVIGAGSWGTALASVLARNGHATTLWAREEEVARSIMEAHRNPVYLPEVELPAALRASSDLARVVRSAGVVVSVVPSQFVGAVMAEAVPHLAPEALVVSASKGIEINSLRRMDQVMDDVLSADQMARFSVLSGPSFAAEVAREAPTAVVVASRDQESARSVQHLFQNRSFRVYTNPDVVGVELGGALKNVVALGAGVAAGLGFGHNTRAALITRGLAEMTRLGVAMGARRDTFSGLAGMGDLVLTCTGDLSRNRTVGFRLGQGESLESILGEMRAVAEGVKTAEAVVELARRHEVEMPIASEVHAILVQGRSPREALDNLMSRDPKPEQWS</sequence>
<keyword evidence="2 7" id="KW-0444">Lipid biosynthesis</keyword>
<dbReference type="PANTHER" id="PTHR11728:SF1">
    <property type="entry name" value="GLYCEROL-3-PHOSPHATE DEHYDROGENASE [NAD(+)] 2, CHLOROPLASTIC"/>
    <property type="match status" value="1"/>
</dbReference>
<evidence type="ECO:0000256" key="6">
    <source>
        <dbReference type="ARBA" id="ARBA00023264"/>
    </source>
</evidence>
<organism evidence="12 13">
    <name type="scientific">Gaopeijia maritima</name>
    <dbReference type="NCBI Taxonomy" id="3119007"/>
    <lineage>
        <taxon>Bacteria</taxon>
        <taxon>Pseudomonadati</taxon>
        <taxon>Gemmatimonadota</taxon>
        <taxon>Longimicrobiia</taxon>
        <taxon>Gaopeijiales</taxon>
        <taxon>Gaopeijiaceae</taxon>
        <taxon>Gaopeijia</taxon>
    </lineage>
</organism>
<dbReference type="InterPro" id="IPR006168">
    <property type="entry name" value="G3P_DH_NAD-dep"/>
</dbReference>
<comment type="pathway">
    <text evidence="7">Membrane lipid metabolism; glycerophospholipid metabolism.</text>
</comment>
<dbReference type="PROSITE" id="PS00957">
    <property type="entry name" value="NAD_G3PDH"/>
    <property type="match status" value="1"/>
</dbReference>
<reference evidence="12 13" key="1">
    <citation type="submission" date="2024-02" db="EMBL/GenBank/DDBJ databases">
        <title>A novel Gemmatimonadota bacterium.</title>
        <authorList>
            <person name="Du Z.-J."/>
            <person name="Ye Y.-Q."/>
        </authorList>
    </citation>
    <scope>NUCLEOTIDE SEQUENCE [LARGE SCALE GENOMIC DNA]</scope>
    <source>
        <strain evidence="12 13">DH-20</strain>
    </source>
</reference>
<dbReference type="NCBIfam" id="NF000942">
    <property type="entry name" value="PRK00094.1-4"/>
    <property type="match status" value="1"/>
</dbReference>
<feature type="domain" description="Glycerol-3-phosphate dehydrogenase NAD-dependent C-terminal" evidence="11">
    <location>
        <begin position="182"/>
        <end position="322"/>
    </location>
</feature>
<dbReference type="EC" id="1.1.1.94" evidence="7"/>
<feature type="binding site" evidence="7">
    <location>
        <position position="256"/>
    </location>
    <ligand>
        <name>sn-glycerol 3-phosphate</name>
        <dbReference type="ChEBI" id="CHEBI:57597"/>
    </ligand>
</feature>
<keyword evidence="6 7" id="KW-1208">Phospholipid metabolism</keyword>
<keyword evidence="7" id="KW-0521">NADP</keyword>
<dbReference type="EMBL" id="JBBHLI010000002">
    <property type="protein sequence ID" value="MEK9500133.1"/>
    <property type="molecule type" value="Genomic_DNA"/>
</dbReference>
<feature type="binding site" evidence="7">
    <location>
        <position position="138"/>
    </location>
    <ligand>
        <name>sn-glycerol 3-phosphate</name>
        <dbReference type="ChEBI" id="CHEBI:57597"/>
    </ligand>
</feature>
<feature type="domain" description="Glycerol-3-phosphate dehydrogenase NAD-dependent N-terminal" evidence="10">
    <location>
        <begin position="4"/>
        <end position="162"/>
    </location>
</feature>
<dbReference type="SUPFAM" id="SSF51735">
    <property type="entry name" value="NAD(P)-binding Rossmann-fold domains"/>
    <property type="match status" value="1"/>
</dbReference>
<evidence type="ECO:0000256" key="4">
    <source>
        <dbReference type="ARBA" id="ARBA00023098"/>
    </source>
</evidence>
<feature type="active site" description="Proton acceptor" evidence="7">
    <location>
        <position position="193"/>
    </location>
</feature>
<comment type="function">
    <text evidence="7">Catalyzes the reduction of the glycolytic intermediate dihydroxyacetone phosphate (DHAP) to sn-glycerol 3-phosphate (G3P), the key precursor for phospholipid synthesis.</text>
</comment>
<evidence type="ECO:0000256" key="3">
    <source>
        <dbReference type="ARBA" id="ARBA00023002"/>
    </source>
</evidence>
<feature type="binding site" evidence="7">
    <location>
        <position position="33"/>
    </location>
    <ligand>
        <name>NADPH</name>
        <dbReference type="ChEBI" id="CHEBI:57783"/>
    </ligand>
</feature>
<feature type="binding site" evidence="7">
    <location>
        <position position="281"/>
    </location>
    <ligand>
        <name>NADPH</name>
        <dbReference type="ChEBI" id="CHEBI:57783"/>
    </ligand>
</feature>
<feature type="binding site" evidence="7">
    <location>
        <position position="12"/>
    </location>
    <ligand>
        <name>NADPH</name>
        <dbReference type="ChEBI" id="CHEBI:57783"/>
    </ligand>
</feature>
<feature type="binding site" evidence="7">
    <location>
        <position position="107"/>
    </location>
    <ligand>
        <name>sn-glycerol 3-phosphate</name>
        <dbReference type="ChEBI" id="CHEBI:57597"/>
    </ligand>
</feature>
<dbReference type="InterPro" id="IPR006109">
    <property type="entry name" value="G3P_DH_NAD-dep_C"/>
</dbReference>
<comment type="caution">
    <text evidence="12">The sequence shown here is derived from an EMBL/GenBank/DDBJ whole genome shotgun (WGS) entry which is preliminary data.</text>
</comment>
<dbReference type="GO" id="GO:0047952">
    <property type="term" value="F:glycerol-3-phosphate dehydrogenase [NAD(P)+] activity"/>
    <property type="evidence" value="ECO:0007669"/>
    <property type="project" value="UniProtKB-EC"/>
</dbReference>
<comment type="caution">
    <text evidence="7">Lacks conserved residue(s) required for the propagation of feature annotation.</text>
</comment>
<keyword evidence="7 8" id="KW-0520">NAD</keyword>
<keyword evidence="7" id="KW-0547">Nucleotide-binding</keyword>
<dbReference type="Gene3D" id="3.40.50.720">
    <property type="entry name" value="NAD(P)-binding Rossmann-like Domain"/>
    <property type="match status" value="1"/>
</dbReference>
<feature type="binding site" evidence="7">
    <location>
        <position position="107"/>
    </location>
    <ligand>
        <name>NADPH</name>
        <dbReference type="ChEBI" id="CHEBI:57783"/>
    </ligand>
</feature>
<name>A0ABU9E5X7_9BACT</name>
<evidence type="ECO:0000313" key="12">
    <source>
        <dbReference type="EMBL" id="MEK9500133.1"/>
    </source>
</evidence>
<comment type="catalytic activity">
    <reaction evidence="7">
        <text>sn-glycerol 3-phosphate + NAD(+) = dihydroxyacetone phosphate + NADH + H(+)</text>
        <dbReference type="Rhea" id="RHEA:11092"/>
        <dbReference type="ChEBI" id="CHEBI:15378"/>
        <dbReference type="ChEBI" id="CHEBI:57540"/>
        <dbReference type="ChEBI" id="CHEBI:57597"/>
        <dbReference type="ChEBI" id="CHEBI:57642"/>
        <dbReference type="ChEBI" id="CHEBI:57945"/>
        <dbReference type="EC" id="1.1.1.94"/>
    </reaction>
</comment>
<evidence type="ECO:0000256" key="1">
    <source>
        <dbReference type="ARBA" id="ARBA00011009"/>
    </source>
</evidence>
<keyword evidence="4 7" id="KW-0443">Lipid metabolism</keyword>
<accession>A0ABU9E5X7</accession>
<comment type="subcellular location">
    <subcellularLocation>
        <location evidence="7">Cytoplasm</location>
    </subcellularLocation>
</comment>
<evidence type="ECO:0000256" key="5">
    <source>
        <dbReference type="ARBA" id="ARBA00023209"/>
    </source>
</evidence>